<feature type="binding site" evidence="5">
    <location>
        <position position="40"/>
    </location>
    <ligand>
        <name>isopentenyl diphosphate</name>
        <dbReference type="ChEBI" id="CHEBI:128769"/>
    </ligand>
</feature>
<dbReference type="EMBL" id="FOTS01000003">
    <property type="protein sequence ID" value="SFL38103.1"/>
    <property type="molecule type" value="Genomic_DNA"/>
</dbReference>
<feature type="binding site" evidence="5">
    <location>
        <position position="40"/>
    </location>
    <ligand>
        <name>dimethylallyl diphosphate</name>
        <dbReference type="ChEBI" id="CHEBI:57623"/>
    </ligand>
</feature>
<keyword evidence="1 5" id="KW-0004">4Fe-4S</keyword>
<feature type="binding site" evidence="5">
    <location>
        <position position="219"/>
    </location>
    <ligand>
        <name>isopentenyl diphosphate</name>
        <dbReference type="ChEBI" id="CHEBI:128769"/>
    </ligand>
</feature>
<dbReference type="RefSeq" id="WP_090932402.1">
    <property type="nucleotide sequence ID" value="NZ_FOTS01000003.1"/>
</dbReference>
<organism evidence="7 8">
    <name type="scientific">Pelosinus propionicus DSM 13327</name>
    <dbReference type="NCBI Taxonomy" id="1123291"/>
    <lineage>
        <taxon>Bacteria</taxon>
        <taxon>Bacillati</taxon>
        <taxon>Bacillota</taxon>
        <taxon>Negativicutes</taxon>
        <taxon>Selenomonadales</taxon>
        <taxon>Sporomusaceae</taxon>
        <taxon>Pelosinus</taxon>
    </lineage>
</organism>
<keyword evidence="2 5" id="KW-0479">Metal-binding</keyword>
<feature type="domain" description="S1 motif" evidence="6">
    <location>
        <begin position="291"/>
        <end position="359"/>
    </location>
</feature>
<dbReference type="Pfam" id="PF02401">
    <property type="entry name" value="LYTB"/>
    <property type="match status" value="1"/>
</dbReference>
<feature type="binding site" evidence="5">
    <location>
        <position position="217"/>
    </location>
    <ligand>
        <name>isopentenyl diphosphate</name>
        <dbReference type="ChEBI" id="CHEBI:128769"/>
    </ligand>
</feature>
<dbReference type="NCBIfam" id="NF005208">
    <property type="entry name" value="PRK06676.1"/>
    <property type="match status" value="1"/>
</dbReference>
<dbReference type="GO" id="GO:0050992">
    <property type="term" value="P:dimethylallyl diphosphate biosynthetic process"/>
    <property type="evidence" value="ECO:0007669"/>
    <property type="project" value="UniProtKB-UniRule"/>
</dbReference>
<reference evidence="8" key="1">
    <citation type="submission" date="2016-10" db="EMBL/GenBank/DDBJ databases">
        <authorList>
            <person name="Varghese N."/>
            <person name="Submissions S."/>
        </authorList>
    </citation>
    <scope>NUCLEOTIDE SEQUENCE [LARGE SCALE GENOMIC DNA]</scope>
    <source>
        <strain evidence="8">DSM 13327</strain>
    </source>
</reference>
<feature type="binding site" evidence="5">
    <location>
        <position position="123"/>
    </location>
    <ligand>
        <name>(2E)-4-hydroxy-3-methylbut-2-enyl diphosphate</name>
        <dbReference type="ChEBI" id="CHEBI:128753"/>
    </ligand>
</feature>
<dbReference type="FunFam" id="2.40.50.140:FF:000051">
    <property type="entry name" value="RNA-binding transcriptional accessory protein"/>
    <property type="match status" value="2"/>
</dbReference>
<evidence type="ECO:0000256" key="1">
    <source>
        <dbReference type="ARBA" id="ARBA00022485"/>
    </source>
</evidence>
<feature type="binding site" evidence="5">
    <location>
        <position position="261"/>
    </location>
    <ligand>
        <name>(2E)-4-hydroxy-3-methylbut-2-enyl diphosphate</name>
        <dbReference type="ChEBI" id="CHEBI:128753"/>
    </ligand>
</feature>
<dbReference type="NCBIfam" id="TIGR00216">
    <property type="entry name" value="ispH_lytB"/>
    <property type="match status" value="1"/>
</dbReference>
<feature type="binding site" evidence="5">
    <location>
        <position position="219"/>
    </location>
    <ligand>
        <name>dimethylallyl diphosphate</name>
        <dbReference type="ChEBI" id="CHEBI:57623"/>
    </ligand>
</feature>
<feature type="binding site" evidence="5">
    <location>
        <position position="95"/>
    </location>
    <ligand>
        <name>[4Fe-4S] cluster</name>
        <dbReference type="ChEBI" id="CHEBI:49883"/>
    </ligand>
</feature>
<dbReference type="NCBIfam" id="NF000907">
    <property type="entry name" value="PRK00087.1"/>
    <property type="match status" value="1"/>
</dbReference>
<feature type="binding site" evidence="5">
    <location>
        <position position="73"/>
    </location>
    <ligand>
        <name>dimethylallyl diphosphate</name>
        <dbReference type="ChEBI" id="CHEBI:57623"/>
    </ligand>
</feature>
<dbReference type="PROSITE" id="PS50126">
    <property type="entry name" value="S1"/>
    <property type="match status" value="4"/>
</dbReference>
<keyword evidence="3 5" id="KW-0408">Iron</keyword>
<dbReference type="InterPro" id="IPR035104">
    <property type="entry name" value="Ribosomal_protein_S1-like"/>
</dbReference>
<dbReference type="HAMAP" id="MF_00191">
    <property type="entry name" value="IspH"/>
    <property type="match status" value="1"/>
</dbReference>
<dbReference type="GO" id="GO:0016114">
    <property type="term" value="P:terpenoid biosynthetic process"/>
    <property type="evidence" value="ECO:0007669"/>
    <property type="project" value="UniProtKB-UniRule"/>
</dbReference>
<feature type="binding site" evidence="5">
    <location>
        <position position="12"/>
    </location>
    <ligand>
        <name>[4Fe-4S] cluster</name>
        <dbReference type="ChEBI" id="CHEBI:49883"/>
    </ligand>
</feature>
<feature type="domain" description="S1 motif" evidence="6">
    <location>
        <begin position="464"/>
        <end position="532"/>
    </location>
</feature>
<dbReference type="SMART" id="SM00316">
    <property type="entry name" value="S1"/>
    <property type="match status" value="4"/>
</dbReference>
<dbReference type="Gene3D" id="3.40.50.11270">
    <property type="match status" value="1"/>
</dbReference>
<feature type="binding site" evidence="5">
    <location>
        <position position="261"/>
    </location>
    <ligand>
        <name>isopentenyl diphosphate</name>
        <dbReference type="ChEBI" id="CHEBI:128769"/>
    </ligand>
</feature>
<comment type="pathway">
    <text evidence="5">Isoprenoid biosynthesis; dimethylallyl diphosphate biosynthesis; dimethylallyl diphosphate from (2E)-4-hydroxy-3-methylbutenyl diphosphate: step 1/1.</text>
</comment>
<dbReference type="InterPro" id="IPR012340">
    <property type="entry name" value="NA-bd_OB-fold"/>
</dbReference>
<dbReference type="UniPathway" id="UPA00059">
    <property type="reaction ID" value="UER00105"/>
</dbReference>
<comment type="catalytic activity">
    <reaction evidence="5">
        <text>isopentenyl diphosphate + 2 oxidized [2Fe-2S]-[ferredoxin] + H2O = (2E)-4-hydroxy-3-methylbut-2-enyl diphosphate + 2 reduced [2Fe-2S]-[ferredoxin] + 2 H(+)</text>
        <dbReference type="Rhea" id="RHEA:24488"/>
        <dbReference type="Rhea" id="RHEA-COMP:10000"/>
        <dbReference type="Rhea" id="RHEA-COMP:10001"/>
        <dbReference type="ChEBI" id="CHEBI:15377"/>
        <dbReference type="ChEBI" id="CHEBI:15378"/>
        <dbReference type="ChEBI" id="CHEBI:33737"/>
        <dbReference type="ChEBI" id="CHEBI:33738"/>
        <dbReference type="ChEBI" id="CHEBI:128753"/>
        <dbReference type="ChEBI" id="CHEBI:128769"/>
        <dbReference type="EC" id="1.17.7.4"/>
    </reaction>
</comment>
<dbReference type="GO" id="GO:0046872">
    <property type="term" value="F:metal ion binding"/>
    <property type="evidence" value="ECO:0007669"/>
    <property type="project" value="UniProtKB-KW"/>
</dbReference>
<feature type="binding site" evidence="5">
    <location>
        <position position="217"/>
    </location>
    <ligand>
        <name>(2E)-4-hydroxy-3-methylbut-2-enyl diphosphate</name>
        <dbReference type="ChEBI" id="CHEBI:128753"/>
    </ligand>
</feature>
<name>A0A1I4H8W9_9FIRM</name>
<feature type="binding site" evidence="5">
    <location>
        <position position="261"/>
    </location>
    <ligand>
        <name>dimethylallyl diphosphate</name>
        <dbReference type="ChEBI" id="CHEBI:57623"/>
    </ligand>
</feature>
<accession>A0A1I4H8W9</accession>
<evidence type="ECO:0000259" key="6">
    <source>
        <dbReference type="PROSITE" id="PS50126"/>
    </source>
</evidence>
<feature type="domain" description="S1 motif" evidence="6">
    <location>
        <begin position="549"/>
        <end position="618"/>
    </location>
</feature>
<keyword evidence="5" id="KW-0560">Oxidoreductase</keyword>
<feature type="binding site" evidence="5">
    <location>
        <position position="73"/>
    </location>
    <ligand>
        <name>(2E)-4-hydroxy-3-methylbut-2-enyl diphosphate</name>
        <dbReference type="ChEBI" id="CHEBI:128753"/>
    </ligand>
</feature>
<keyword evidence="4 5" id="KW-0411">Iron-sulfur</keyword>
<comment type="function">
    <text evidence="5">Catalyzes the conversion of 1-hydroxy-2-methyl-2-(E)-butenyl 4-diphosphate (HMBPP) into a mixture of isopentenyl diphosphate (IPP) and dimethylallyl diphosphate (DMAPP). Acts in the terminal step of the DOXP/MEP pathway for isoprenoid precursor biosynthesis.</text>
</comment>
<dbReference type="CDD" id="cd04465">
    <property type="entry name" value="S1_RPS1_repeat_ec2_hs2"/>
    <property type="match status" value="1"/>
</dbReference>
<gene>
    <name evidence="5" type="primary">ispH</name>
    <name evidence="7" type="ORF">SAMN04490355_10038</name>
</gene>
<feature type="binding site" evidence="5">
    <location>
        <position position="161"/>
    </location>
    <ligand>
        <name>(2E)-4-hydroxy-3-methylbut-2-enyl diphosphate</name>
        <dbReference type="ChEBI" id="CHEBI:128753"/>
    </ligand>
</feature>
<dbReference type="Gene3D" id="3.40.1010.20">
    <property type="entry name" value="4-hydroxy-3-methylbut-2-enyl diphosphate reductase, catalytic domain"/>
    <property type="match status" value="2"/>
</dbReference>
<dbReference type="GO" id="GO:0019288">
    <property type="term" value="P:isopentenyl diphosphate biosynthetic process, methylerythritol 4-phosphate pathway"/>
    <property type="evidence" value="ECO:0007669"/>
    <property type="project" value="UniProtKB-UniRule"/>
</dbReference>
<feature type="binding site" evidence="5">
    <location>
        <position position="219"/>
    </location>
    <ligand>
        <name>(2E)-4-hydroxy-3-methylbut-2-enyl diphosphate</name>
        <dbReference type="ChEBI" id="CHEBI:128753"/>
    </ligand>
</feature>
<feature type="binding site" evidence="5">
    <location>
        <position position="40"/>
    </location>
    <ligand>
        <name>(2E)-4-hydroxy-3-methylbut-2-enyl diphosphate</name>
        <dbReference type="ChEBI" id="CHEBI:128753"/>
    </ligand>
</feature>
<evidence type="ECO:0000313" key="7">
    <source>
        <dbReference type="EMBL" id="SFL38103.1"/>
    </source>
</evidence>
<keyword evidence="8" id="KW-1185">Reference proteome</keyword>
<dbReference type="InterPro" id="IPR003029">
    <property type="entry name" value="S1_domain"/>
</dbReference>
<feature type="binding site" evidence="5">
    <location>
        <position position="217"/>
    </location>
    <ligand>
        <name>dimethylallyl diphosphate</name>
        <dbReference type="ChEBI" id="CHEBI:57623"/>
    </ligand>
</feature>
<dbReference type="PANTHER" id="PTHR30426">
    <property type="entry name" value="4-HYDROXY-3-METHYLBUT-2-ENYL DIPHOSPHATE REDUCTASE"/>
    <property type="match status" value="1"/>
</dbReference>
<dbReference type="UniPathway" id="UPA00056">
    <property type="reaction ID" value="UER00097"/>
</dbReference>
<keyword evidence="5" id="KW-0414">Isoprene biosynthesis</keyword>
<dbReference type="GO" id="GO:0003729">
    <property type="term" value="F:mRNA binding"/>
    <property type="evidence" value="ECO:0007669"/>
    <property type="project" value="UniProtKB-ARBA"/>
</dbReference>
<dbReference type="GO" id="GO:0005737">
    <property type="term" value="C:cytoplasm"/>
    <property type="evidence" value="ECO:0007669"/>
    <property type="project" value="UniProtKB-ARBA"/>
</dbReference>
<feature type="domain" description="S1 motif" evidence="6">
    <location>
        <begin position="377"/>
        <end position="443"/>
    </location>
</feature>
<proteinExistence type="inferred from homology"/>
<dbReference type="SUPFAM" id="SSF50249">
    <property type="entry name" value="Nucleic acid-binding proteins"/>
    <property type="match status" value="4"/>
</dbReference>
<feature type="binding site" evidence="5">
    <location>
        <position position="123"/>
    </location>
    <ligand>
        <name>isopentenyl diphosphate</name>
        <dbReference type="ChEBI" id="CHEBI:128769"/>
    </ligand>
</feature>
<evidence type="ECO:0000256" key="4">
    <source>
        <dbReference type="ARBA" id="ARBA00023014"/>
    </source>
</evidence>
<dbReference type="PRINTS" id="PR00681">
    <property type="entry name" value="RIBOSOMALS1"/>
</dbReference>
<dbReference type="InterPro" id="IPR003451">
    <property type="entry name" value="LytB/IspH"/>
</dbReference>
<dbReference type="EC" id="1.17.7.4" evidence="5"/>
<comment type="caution">
    <text evidence="5">Lacks conserved residue(s) required for the propagation of feature annotation.</text>
</comment>
<dbReference type="STRING" id="1123291.SAMN04490355_10038"/>
<dbReference type="PANTHER" id="PTHR30426:SF0">
    <property type="entry name" value="4-HYDROXY-3-METHYLBUT-2-ENYL DIPHOSPHATE REDUCTASE"/>
    <property type="match status" value="1"/>
</dbReference>
<evidence type="ECO:0000256" key="5">
    <source>
        <dbReference type="HAMAP-Rule" id="MF_00191"/>
    </source>
</evidence>
<comment type="pathway">
    <text evidence="5">Isoprenoid biosynthesis; isopentenyl diphosphate biosynthesis via DXP pathway; isopentenyl diphosphate from 1-deoxy-D-xylulose 5-phosphate: step 6/6.</text>
</comment>
<dbReference type="CDD" id="cd05687">
    <property type="entry name" value="S1_RPS1_repeat_ec1_hs1"/>
    <property type="match status" value="1"/>
</dbReference>
<feature type="binding site" evidence="5">
    <location>
        <position position="123"/>
    </location>
    <ligand>
        <name>dimethylallyl diphosphate</name>
        <dbReference type="ChEBI" id="CHEBI:57623"/>
    </ligand>
</feature>
<dbReference type="Pfam" id="PF00575">
    <property type="entry name" value="S1"/>
    <property type="match status" value="4"/>
</dbReference>
<dbReference type="AlphaFoldDB" id="A0A1I4H8W9"/>
<comment type="similarity">
    <text evidence="5">Belongs to the IspH family.</text>
</comment>
<evidence type="ECO:0000313" key="8">
    <source>
        <dbReference type="Proteomes" id="UP000199520"/>
    </source>
</evidence>
<dbReference type="Proteomes" id="UP000199520">
    <property type="component" value="Unassembled WGS sequence"/>
</dbReference>
<dbReference type="Gene3D" id="2.40.50.140">
    <property type="entry name" value="Nucleic acid-binding proteins"/>
    <property type="match status" value="4"/>
</dbReference>
<evidence type="ECO:0000256" key="3">
    <source>
        <dbReference type="ARBA" id="ARBA00023004"/>
    </source>
</evidence>
<dbReference type="CDD" id="cd05688">
    <property type="entry name" value="S1_RPS1_repeat_ec3"/>
    <property type="match status" value="1"/>
</dbReference>
<comment type="catalytic activity">
    <reaction evidence="5">
        <text>dimethylallyl diphosphate + 2 oxidized [2Fe-2S]-[ferredoxin] + H2O = (2E)-4-hydroxy-3-methylbut-2-enyl diphosphate + 2 reduced [2Fe-2S]-[ferredoxin] + 2 H(+)</text>
        <dbReference type="Rhea" id="RHEA:24825"/>
        <dbReference type="Rhea" id="RHEA-COMP:10000"/>
        <dbReference type="Rhea" id="RHEA-COMP:10001"/>
        <dbReference type="ChEBI" id="CHEBI:15377"/>
        <dbReference type="ChEBI" id="CHEBI:15378"/>
        <dbReference type="ChEBI" id="CHEBI:33737"/>
        <dbReference type="ChEBI" id="CHEBI:33738"/>
        <dbReference type="ChEBI" id="CHEBI:57623"/>
        <dbReference type="ChEBI" id="CHEBI:128753"/>
        <dbReference type="EC" id="1.17.7.4"/>
    </reaction>
</comment>
<dbReference type="GO" id="GO:0051539">
    <property type="term" value="F:4 iron, 4 sulfur cluster binding"/>
    <property type="evidence" value="ECO:0007669"/>
    <property type="project" value="UniProtKB-UniRule"/>
</dbReference>
<dbReference type="CDD" id="cd13944">
    <property type="entry name" value="lytB_ispH"/>
    <property type="match status" value="1"/>
</dbReference>
<dbReference type="OrthoDB" id="9804077at2"/>
<evidence type="ECO:0000256" key="2">
    <source>
        <dbReference type="ARBA" id="ARBA00022723"/>
    </source>
</evidence>
<protein>
    <recommendedName>
        <fullName evidence="5">4-hydroxy-3-methylbut-2-enyl diphosphate reductase</fullName>
        <shortName evidence="5">HMBPP reductase</shortName>
        <ecNumber evidence="5">1.17.7.4</ecNumber>
    </recommendedName>
</protein>
<comment type="cofactor">
    <cofactor evidence="5">
        <name>[4Fe-4S] cluster</name>
        <dbReference type="ChEBI" id="CHEBI:49883"/>
    </cofactor>
    <text evidence="5">Binds 1 [4Fe-4S] cluster per subunit.</text>
</comment>
<dbReference type="GO" id="GO:0051745">
    <property type="term" value="F:4-hydroxy-3-methylbut-2-enyl diphosphate reductase activity"/>
    <property type="evidence" value="ECO:0007669"/>
    <property type="project" value="UniProtKB-UniRule"/>
</dbReference>
<sequence length="655" mass="71988">MKIIAAEHQGFCYGVKRAVAMAQECIGMEGNIHTLGPIIHNPQVVKRFSDKGIEVINDISSVDDESTVIIRSHGVGPDIYAKAHTKKLTVVDATCPHVKKAQQAAYELLQDGFAVVIIGEKHHPEVKSILEWSNNQGIVVETVEEAMQLPLIPKLGVVVQTTFSGEIFQTIVSVLQTKCNEIQIRRTICTATDLRQQAALDIAAKVDVMLVIGGKNSANTSRLAQLCHDAGSRVYHIETAAALRVEDFSGVETVGITAGASTPDWLIEEVYQKMQEFNQLLNNEVIKLEQGSIVKGKIVGIRKDEIFVDIGYKGEGSISLTELAYPAPENAADIVSEGQIIDVLILDLESNDGIKLSKVKADAIVAWDILEEAVNNKKQVEAKVLEVVNGGLKVSVLGIHGFVPASQVELRFVEDLSPFKGQTLTFQPIEVDRIKKRVILSRKVILQEQRRILEEETFSKLAVGQIVSGTVRRIVDFGAFIDIGGIDGLVHISDLSWHRVKSPQEIVALGDEVKVLILKIDNEAKKISLSLKEVGRDPWLDLIEQYSVGAIVKGKVTKITKFGAFVELVPGIEGLVHMSELSDERVNKVEDVVAIGQEVTVKILEISKENKRISLSINKAQQDAERVEYQSYLDKQEGTGSTIGDKLGHLFKKFE</sequence>
<feature type="binding site" evidence="5">
    <location>
        <position position="189"/>
    </location>
    <ligand>
        <name>[4Fe-4S] cluster</name>
        <dbReference type="ChEBI" id="CHEBI:49883"/>
    </ligand>
</feature>
<feature type="active site" description="Proton donor" evidence="5">
    <location>
        <position position="125"/>
    </location>
</feature>
<feature type="binding site" evidence="5">
    <location>
        <position position="73"/>
    </location>
    <ligand>
        <name>isopentenyl diphosphate</name>
        <dbReference type="ChEBI" id="CHEBI:128769"/>
    </ligand>
</feature>